<feature type="domain" description="STAS" evidence="4">
    <location>
        <begin position="13"/>
        <end position="97"/>
    </location>
</feature>
<dbReference type="InterPro" id="IPR002645">
    <property type="entry name" value="STAS_dom"/>
</dbReference>
<dbReference type="Proteomes" id="UP000612585">
    <property type="component" value="Unassembled WGS sequence"/>
</dbReference>
<keyword evidence="6" id="KW-1185">Reference proteome</keyword>
<dbReference type="InterPro" id="IPR003658">
    <property type="entry name" value="Anti-sigma_ant"/>
</dbReference>
<dbReference type="GO" id="GO:0043856">
    <property type="term" value="F:anti-sigma factor antagonist activity"/>
    <property type="evidence" value="ECO:0007669"/>
    <property type="project" value="InterPro"/>
</dbReference>
<name>A0A8J3ZHD8_9ACTN</name>
<proteinExistence type="inferred from homology"/>
<comment type="caution">
    <text evidence="5">The sequence shown here is derived from an EMBL/GenBank/DDBJ whole genome shotgun (WGS) entry which is preliminary data.</text>
</comment>
<organism evidence="5 6">
    <name type="scientific">Virgisporangium aurantiacum</name>
    <dbReference type="NCBI Taxonomy" id="175570"/>
    <lineage>
        <taxon>Bacteria</taxon>
        <taxon>Bacillati</taxon>
        <taxon>Actinomycetota</taxon>
        <taxon>Actinomycetes</taxon>
        <taxon>Micromonosporales</taxon>
        <taxon>Micromonosporaceae</taxon>
        <taxon>Virgisporangium</taxon>
    </lineage>
</organism>
<dbReference type="Pfam" id="PF01740">
    <property type="entry name" value="STAS"/>
    <property type="match status" value="1"/>
</dbReference>
<dbReference type="InterPro" id="IPR036513">
    <property type="entry name" value="STAS_dom_sf"/>
</dbReference>
<dbReference type="RefSeq" id="WP_204008894.1">
    <property type="nucleotide sequence ID" value="NZ_BOPG01000084.1"/>
</dbReference>
<evidence type="ECO:0000256" key="3">
    <source>
        <dbReference type="SAM" id="MobiDB-lite"/>
    </source>
</evidence>
<protein>
    <recommendedName>
        <fullName evidence="2">Anti-sigma factor antagonist</fullName>
    </recommendedName>
</protein>
<dbReference type="SUPFAM" id="SSF52091">
    <property type="entry name" value="SpoIIaa-like"/>
    <property type="match status" value="1"/>
</dbReference>
<comment type="similarity">
    <text evidence="1 2">Belongs to the anti-sigma-factor antagonist family.</text>
</comment>
<evidence type="ECO:0000313" key="6">
    <source>
        <dbReference type="Proteomes" id="UP000612585"/>
    </source>
</evidence>
<gene>
    <name evidence="5" type="ORF">Vau01_104630</name>
</gene>
<dbReference type="PROSITE" id="PS50801">
    <property type="entry name" value="STAS"/>
    <property type="match status" value="1"/>
</dbReference>
<sequence>MEFSITTRRLSGGVVEIVPHGEIDLETAPELRGAVDAAFAADEPALIRVDLSDVVFVDSVGISALVGGYHTAAIRGTRLVVTDPSEFVYKQLFISGVVGLFGSPRPRTPADGDTESPEPVG</sequence>
<feature type="region of interest" description="Disordered" evidence="3">
    <location>
        <begin position="102"/>
        <end position="121"/>
    </location>
</feature>
<dbReference type="AlphaFoldDB" id="A0A8J3ZHD8"/>
<dbReference type="NCBIfam" id="TIGR00377">
    <property type="entry name" value="ant_ant_sig"/>
    <property type="match status" value="1"/>
</dbReference>
<feature type="compositionally biased region" description="Acidic residues" evidence="3">
    <location>
        <begin position="112"/>
        <end position="121"/>
    </location>
</feature>
<accession>A0A8J3ZHD8</accession>
<evidence type="ECO:0000259" key="4">
    <source>
        <dbReference type="PROSITE" id="PS50801"/>
    </source>
</evidence>
<evidence type="ECO:0000313" key="5">
    <source>
        <dbReference type="EMBL" id="GIJ62947.1"/>
    </source>
</evidence>
<evidence type="ECO:0000256" key="1">
    <source>
        <dbReference type="ARBA" id="ARBA00009013"/>
    </source>
</evidence>
<dbReference type="EMBL" id="BOPG01000084">
    <property type="protein sequence ID" value="GIJ62947.1"/>
    <property type="molecule type" value="Genomic_DNA"/>
</dbReference>
<dbReference type="Gene3D" id="3.30.750.24">
    <property type="entry name" value="STAS domain"/>
    <property type="match status" value="1"/>
</dbReference>
<reference evidence="5" key="1">
    <citation type="submission" date="2021-01" db="EMBL/GenBank/DDBJ databases">
        <title>Whole genome shotgun sequence of Virgisporangium aurantiacum NBRC 16421.</title>
        <authorList>
            <person name="Komaki H."/>
            <person name="Tamura T."/>
        </authorList>
    </citation>
    <scope>NUCLEOTIDE SEQUENCE</scope>
    <source>
        <strain evidence="5">NBRC 16421</strain>
    </source>
</reference>
<evidence type="ECO:0000256" key="2">
    <source>
        <dbReference type="RuleBase" id="RU003749"/>
    </source>
</evidence>
<dbReference type="CDD" id="cd07043">
    <property type="entry name" value="STAS_anti-anti-sigma_factors"/>
    <property type="match status" value="1"/>
</dbReference>